<sequence length="164" mass="18995">MGLRMAEVRDLLRVVEIEGASYSFPWSFSLFARELENPFSLFFVWEEEGEVVGYACYWLVEDEAYLANIAIDPSWRKRGLGRRLLEDSLKRVRKMGAGEVVLEVRRGNRVALSLYRSVGFKVVGRRPRHYEDGEDAWVMRLKFQEVEDDGAGDYREAYGNSRGV</sequence>
<dbReference type="PANTHER" id="PTHR43420:SF44">
    <property type="entry name" value="ACETYLTRANSFERASE YPEA"/>
    <property type="match status" value="1"/>
</dbReference>
<feature type="domain" description="N-acetyltransferase" evidence="5">
    <location>
        <begin position="1"/>
        <end position="144"/>
    </location>
</feature>
<organism evidence="6">
    <name type="scientific">Thermosulfidibacter takaii</name>
    <dbReference type="NCBI Taxonomy" id="412593"/>
    <lineage>
        <taxon>Bacteria</taxon>
        <taxon>Pseudomonadati</taxon>
        <taxon>Thermosulfidibacterota</taxon>
        <taxon>Thermosulfidibacteria</taxon>
        <taxon>Thermosulfidibacterales</taxon>
        <taxon>Thermosulfidibacteraceae</taxon>
    </lineage>
</organism>
<proteinExistence type="inferred from homology"/>
<evidence type="ECO:0000256" key="2">
    <source>
        <dbReference type="ARBA" id="ARBA00022490"/>
    </source>
</evidence>
<accession>A0A7C0U7D0</accession>
<dbReference type="CDD" id="cd04301">
    <property type="entry name" value="NAT_SF"/>
    <property type="match status" value="1"/>
</dbReference>
<keyword evidence="4" id="KW-0012">Acyltransferase</keyword>
<dbReference type="NCBIfam" id="TIGR01575">
    <property type="entry name" value="rimI"/>
    <property type="match status" value="1"/>
</dbReference>
<dbReference type="GO" id="GO:0008080">
    <property type="term" value="F:N-acetyltransferase activity"/>
    <property type="evidence" value="ECO:0007669"/>
    <property type="project" value="InterPro"/>
</dbReference>
<dbReference type="InterPro" id="IPR000182">
    <property type="entry name" value="GNAT_dom"/>
</dbReference>
<comment type="similarity">
    <text evidence="1">Belongs to the acetyltransferase family. RimI subfamily.</text>
</comment>
<dbReference type="EMBL" id="DQWS01000208">
    <property type="protein sequence ID" value="HDD53523.1"/>
    <property type="molecule type" value="Genomic_DNA"/>
</dbReference>
<reference evidence="6" key="1">
    <citation type="journal article" date="2020" name="mSystems">
        <title>Genome- and Community-Level Interaction Insights into Carbon Utilization and Element Cycling Functions of Hydrothermarchaeota in Hydrothermal Sediment.</title>
        <authorList>
            <person name="Zhou Z."/>
            <person name="Liu Y."/>
            <person name="Xu W."/>
            <person name="Pan J."/>
            <person name="Luo Z.H."/>
            <person name="Li M."/>
        </authorList>
    </citation>
    <scope>NUCLEOTIDE SEQUENCE [LARGE SCALE GENOMIC DNA]</scope>
    <source>
        <strain evidence="6">HyVt-115</strain>
    </source>
</reference>
<evidence type="ECO:0000259" key="5">
    <source>
        <dbReference type="PROSITE" id="PS51186"/>
    </source>
</evidence>
<evidence type="ECO:0000313" key="6">
    <source>
        <dbReference type="EMBL" id="HDD53523.1"/>
    </source>
</evidence>
<dbReference type="SUPFAM" id="SSF55729">
    <property type="entry name" value="Acyl-CoA N-acyltransferases (Nat)"/>
    <property type="match status" value="1"/>
</dbReference>
<dbReference type="InterPro" id="IPR016181">
    <property type="entry name" value="Acyl_CoA_acyltransferase"/>
</dbReference>
<dbReference type="PANTHER" id="PTHR43420">
    <property type="entry name" value="ACETYLTRANSFERASE"/>
    <property type="match status" value="1"/>
</dbReference>
<evidence type="ECO:0000256" key="1">
    <source>
        <dbReference type="ARBA" id="ARBA00005395"/>
    </source>
</evidence>
<dbReference type="Proteomes" id="UP000885690">
    <property type="component" value="Unassembled WGS sequence"/>
</dbReference>
<dbReference type="InterPro" id="IPR050680">
    <property type="entry name" value="YpeA/RimI_acetyltransf"/>
</dbReference>
<evidence type="ECO:0000256" key="3">
    <source>
        <dbReference type="ARBA" id="ARBA00022679"/>
    </source>
</evidence>
<gene>
    <name evidence="6" type="primary">rimI</name>
    <name evidence="6" type="ORF">ENF32_05590</name>
</gene>
<evidence type="ECO:0000256" key="4">
    <source>
        <dbReference type="ARBA" id="ARBA00023315"/>
    </source>
</evidence>
<comment type="caution">
    <text evidence="6">The sequence shown here is derived from an EMBL/GenBank/DDBJ whole genome shotgun (WGS) entry which is preliminary data.</text>
</comment>
<name>A0A7C0U7D0_9BACT</name>
<dbReference type="Pfam" id="PF00583">
    <property type="entry name" value="Acetyltransf_1"/>
    <property type="match status" value="1"/>
</dbReference>
<protein>
    <submittedName>
        <fullName evidence="6">Ribosomal-protein-alanine N-acetyltransferase</fullName>
    </submittedName>
</protein>
<keyword evidence="2" id="KW-0963">Cytoplasm</keyword>
<dbReference type="AlphaFoldDB" id="A0A7C0U7D0"/>
<dbReference type="PROSITE" id="PS51186">
    <property type="entry name" value="GNAT"/>
    <property type="match status" value="1"/>
</dbReference>
<keyword evidence="3" id="KW-0808">Transferase</keyword>
<dbReference type="InterPro" id="IPR006464">
    <property type="entry name" value="AcTrfase_RimI/Ard1"/>
</dbReference>
<dbReference type="Gene3D" id="3.40.630.30">
    <property type="match status" value="1"/>
</dbReference>